<dbReference type="Pfam" id="PF22591">
    <property type="entry name" value="eIF3a_PCI_TPR-like"/>
    <property type="match status" value="1"/>
</dbReference>
<dbReference type="PANTHER" id="PTHR14005:SF0">
    <property type="entry name" value="EUKARYOTIC TRANSLATION INITIATION FACTOR 3 SUBUNIT A"/>
    <property type="match status" value="1"/>
</dbReference>
<protein>
    <recommendedName>
        <fullName evidence="6">CID domain-containing protein</fullName>
    </recommendedName>
</protein>
<dbReference type="GO" id="GO:0001732">
    <property type="term" value="P:formation of cytoplasmic translation initiation complex"/>
    <property type="evidence" value="ECO:0007669"/>
    <property type="project" value="TreeGrafter"/>
</dbReference>
<evidence type="ECO:0000256" key="3">
    <source>
        <dbReference type="ARBA" id="ARBA00022917"/>
    </source>
</evidence>
<keyword evidence="3" id="KW-0648">Protein biosynthesis</keyword>
<keyword evidence="1" id="KW-0963">Cytoplasm</keyword>
<keyword evidence="4" id="KW-0175">Coiled coil</keyword>
<dbReference type="InterPro" id="IPR008942">
    <property type="entry name" value="ENTH_VHS"/>
</dbReference>
<feature type="coiled-coil region" evidence="4">
    <location>
        <begin position="277"/>
        <end position="308"/>
    </location>
</feature>
<gene>
    <name evidence="7" type="ORF">P43SY_002985</name>
</gene>
<evidence type="ECO:0000259" key="6">
    <source>
        <dbReference type="PROSITE" id="PS51391"/>
    </source>
</evidence>
<dbReference type="GO" id="GO:0002188">
    <property type="term" value="P:translation reinitiation"/>
    <property type="evidence" value="ECO:0007669"/>
    <property type="project" value="TreeGrafter"/>
</dbReference>
<dbReference type="PANTHER" id="PTHR14005">
    <property type="entry name" value="EUKARYOTIC TRANSLATION INITIATION FACTOR 3, THETA SUBUNIT"/>
    <property type="match status" value="1"/>
</dbReference>
<proteinExistence type="predicted"/>
<feature type="coiled-coil region" evidence="4">
    <location>
        <begin position="1265"/>
        <end position="1386"/>
    </location>
</feature>
<keyword evidence="8" id="KW-1185">Reference proteome</keyword>
<dbReference type="PROSITE" id="PS51391">
    <property type="entry name" value="CID"/>
    <property type="match status" value="1"/>
</dbReference>
<evidence type="ECO:0000313" key="8">
    <source>
        <dbReference type="Proteomes" id="UP001209570"/>
    </source>
</evidence>
<evidence type="ECO:0000256" key="5">
    <source>
        <dbReference type="SAM" id="MobiDB-lite"/>
    </source>
</evidence>
<evidence type="ECO:0000256" key="2">
    <source>
        <dbReference type="ARBA" id="ARBA00022540"/>
    </source>
</evidence>
<organism evidence="7 8">
    <name type="scientific">Pythium insidiosum</name>
    <name type="common">Pythiosis disease agent</name>
    <dbReference type="NCBI Taxonomy" id="114742"/>
    <lineage>
        <taxon>Eukaryota</taxon>
        <taxon>Sar</taxon>
        <taxon>Stramenopiles</taxon>
        <taxon>Oomycota</taxon>
        <taxon>Peronosporomycetes</taxon>
        <taxon>Pythiales</taxon>
        <taxon>Pythiaceae</taxon>
        <taxon>Pythium</taxon>
    </lineage>
</organism>
<dbReference type="GO" id="GO:0003729">
    <property type="term" value="F:mRNA binding"/>
    <property type="evidence" value="ECO:0007669"/>
    <property type="project" value="TreeGrafter"/>
</dbReference>
<dbReference type="Pfam" id="PF04818">
    <property type="entry name" value="CID"/>
    <property type="match status" value="1"/>
</dbReference>
<evidence type="ECO:0000313" key="7">
    <source>
        <dbReference type="EMBL" id="KAJ0396878.1"/>
    </source>
</evidence>
<name>A0AAD5Q4S9_PYTIN</name>
<accession>A0AAD5Q4S9</accession>
<dbReference type="InterPro" id="IPR054711">
    <property type="entry name" value="eIF3a_PCI_TPR-like"/>
</dbReference>
<reference evidence="7" key="1">
    <citation type="submission" date="2021-12" db="EMBL/GenBank/DDBJ databases">
        <title>Prjna785345.</title>
        <authorList>
            <person name="Rujirawat T."/>
            <person name="Krajaejun T."/>
        </authorList>
    </citation>
    <scope>NUCLEOTIDE SEQUENCE</scope>
    <source>
        <strain evidence="7">Pi057C3</strain>
    </source>
</reference>
<evidence type="ECO:0000256" key="4">
    <source>
        <dbReference type="SAM" id="Coils"/>
    </source>
</evidence>
<dbReference type="Gene3D" id="1.25.40.860">
    <property type="match status" value="2"/>
</dbReference>
<dbReference type="InterPro" id="IPR027512">
    <property type="entry name" value="EIF3A"/>
</dbReference>
<feature type="domain" description="CID" evidence="6">
    <location>
        <begin position="1"/>
        <end position="149"/>
    </location>
</feature>
<dbReference type="Proteomes" id="UP001209570">
    <property type="component" value="Unassembled WGS sequence"/>
</dbReference>
<feature type="compositionally biased region" description="Basic and acidic residues" evidence="5">
    <location>
        <begin position="398"/>
        <end position="412"/>
    </location>
</feature>
<dbReference type="InterPro" id="IPR006569">
    <property type="entry name" value="CID_dom"/>
</dbReference>
<feature type="region of interest" description="Disordered" evidence="5">
    <location>
        <begin position="384"/>
        <end position="412"/>
    </location>
</feature>
<dbReference type="EMBL" id="JAKCXM010000276">
    <property type="protein sequence ID" value="KAJ0396878.1"/>
    <property type="molecule type" value="Genomic_DNA"/>
</dbReference>
<dbReference type="GO" id="GO:0071540">
    <property type="term" value="C:eukaryotic translation initiation factor 3 complex, eIF3e"/>
    <property type="evidence" value="ECO:0007669"/>
    <property type="project" value="TreeGrafter"/>
</dbReference>
<dbReference type="Gene3D" id="1.25.40.90">
    <property type="match status" value="1"/>
</dbReference>
<keyword evidence="2" id="KW-0396">Initiation factor</keyword>
<dbReference type="Gene3D" id="4.10.860.10">
    <property type="entry name" value="UVR domain"/>
    <property type="match status" value="1"/>
</dbReference>
<sequence length="1424" mass="159209">MDDFLLELRDLDETQERVEAVSDEMLKALSADDADAEAAADGGSLFAAMVEEWIQSLRTSDFQSERVAYLYVANHVLQKTLFGDSPASAEKTPQIVGQFQRHLEEAVSLVSNSPMDRQNVVRLLLLWHEKAIFSDTDILKMWKCTGEDLPDFLLQLDASAVQLTPGASGVGGFAALDTAEHGAPDDIEAELHAAPAPALPQLNAHAANPVLNAMKKIDRHKAAIQHLEQTLRKNHEFVMTQAAGRYSTPEDILNDRSTSVAFLRQRVEDCLRLVTVRNKFMNEIPALKEELQRAIAQMIADEEAAAEKTEQRMEQCDMIDIGLADLADHRDTYPEEWRAEAHASIERRRRREEEQRRKEAEMARLHQAALAESAAHAMSLEATISGESSSELRSLAKGLDDAQREKEQKTEQTNEMVWHPVLRELVPLQSLNVEWESCRVIRVACWGISLMIEKTRSIKSTKVELTTAADAVDQKNTGASDHESSLSVALGVQLSGGARRADCDSFSSGESLVSATVSRASLCANLLTAQPMQERSSRAVVIMHLRERGGRPNWRHESRELLLRLHEQRKSHCADMTQLHHQRAAASGHGERGQGYGLPWASFLAPLGLGSGRLGPYLRFSGAQSKAAMSHFFQKPENALKRAKELMSIPNVDAAVLKRTKRSALEILHDALVAKKHRTWQPMHEELMLLYLDICLELQLGRIAKDGLHQYRNLSIQHNPASLETVILYFVNATQQKLALAKKESNEIIIQAAASVDLEAAQTPEAVMLSTTTFDSSSDRTDREVVVPWLRFTWETYRTVLDILKNNSKLEALYKTVTLRAFDFCVEYTRKIEFRRLCEILRHHLGALQKHSAAPTTQSSRQMRAWDGFTLESVESLLEIRYRQLQVASHLELYSEAFRTIDDINTIMSLVDQVPRLDLLVTYYEKLAQIFLVSKNHLFHAFALYKWFALRVAGLSGLDGAAALAAAVPAAALDKHELQRMATRVVLAALSVPLVDFEAAASSTPVLDDDATPSAAASAENALSAATREKHTRMAALLGYASTPSRAQLLEEVEAAGVLALARPEVASLFDHVERQEVDPLQLVPTIAPLLTALRADADAVFPAYADSVERLVVRRVLFQLTRIYSSVSIAHLKSLFVGLEVSYEEIEQLVVRSRSLSTVAHASAPSLSSLYLKPSGVEASSSSASASAAAATASALRTKIRIDHVEQCIRFSDAVELEANPAQLTLLGERLRRVLHKVKPAAAQQATARASLFAQTRAGLQQSRQDMLARREIIERKKEELERLQQERVKTMERKRQEFEQMRQQLEKERLEAEAKRREMEKKQKIKDEIALKETKQMLDKLGHKDLDNIDLATVNREQLLQEAKEKAQKAKEEAQRKLRDSARRLDYIIRATREVEQPVLQKLAAAEKETAKATRASRRRCP</sequence>
<dbReference type="GO" id="GO:0043614">
    <property type="term" value="C:multi-eIF complex"/>
    <property type="evidence" value="ECO:0007669"/>
    <property type="project" value="TreeGrafter"/>
</dbReference>
<dbReference type="GO" id="GO:0071541">
    <property type="term" value="C:eukaryotic translation initiation factor 3 complex, eIF3m"/>
    <property type="evidence" value="ECO:0007669"/>
    <property type="project" value="TreeGrafter"/>
</dbReference>
<dbReference type="GO" id="GO:0003743">
    <property type="term" value="F:translation initiation factor activity"/>
    <property type="evidence" value="ECO:0007669"/>
    <property type="project" value="UniProtKB-KW"/>
</dbReference>
<evidence type="ECO:0000256" key="1">
    <source>
        <dbReference type="ARBA" id="ARBA00022490"/>
    </source>
</evidence>
<comment type="caution">
    <text evidence="7">The sequence shown here is derived from an EMBL/GenBank/DDBJ whole genome shotgun (WGS) entry which is preliminary data.</text>
</comment>